<dbReference type="GO" id="GO:0005525">
    <property type="term" value="F:GTP binding"/>
    <property type="evidence" value="ECO:0007669"/>
    <property type="project" value="UniProtKB-KW"/>
</dbReference>
<accession>A0A238Y5Q3</accession>
<feature type="compositionally biased region" description="Basic and acidic residues" evidence="5">
    <location>
        <begin position="248"/>
        <end position="260"/>
    </location>
</feature>
<dbReference type="SUPFAM" id="SSF53448">
    <property type="entry name" value="Nucleotide-diphospho-sugar transferases"/>
    <property type="match status" value="1"/>
</dbReference>
<dbReference type="InterPro" id="IPR002835">
    <property type="entry name" value="CofC"/>
</dbReference>
<evidence type="ECO:0000256" key="5">
    <source>
        <dbReference type="SAM" id="MobiDB-lite"/>
    </source>
</evidence>
<dbReference type="RefSeq" id="WP_089302083.1">
    <property type="nucleotide sequence ID" value="NZ_FZNW01000013.1"/>
</dbReference>
<feature type="region of interest" description="Disordered" evidence="5">
    <location>
        <begin position="222"/>
        <end position="260"/>
    </location>
</feature>
<protein>
    <submittedName>
        <fullName evidence="6">2-phospho-L-lactate guanylyltransferase</fullName>
    </submittedName>
</protein>
<keyword evidence="7" id="KW-1185">Reference proteome</keyword>
<organism evidence="6 7">
    <name type="scientific">Haloechinothrix alba</name>
    <dbReference type="NCBI Taxonomy" id="664784"/>
    <lineage>
        <taxon>Bacteria</taxon>
        <taxon>Bacillati</taxon>
        <taxon>Actinomycetota</taxon>
        <taxon>Actinomycetes</taxon>
        <taxon>Pseudonocardiales</taxon>
        <taxon>Pseudonocardiaceae</taxon>
        <taxon>Haloechinothrix</taxon>
    </lineage>
</organism>
<dbReference type="NCBIfam" id="TIGR03552">
    <property type="entry name" value="F420_cofC"/>
    <property type="match status" value="1"/>
</dbReference>
<dbReference type="Gene3D" id="3.90.550.10">
    <property type="entry name" value="Spore Coat Polysaccharide Biosynthesis Protein SpsA, Chain A"/>
    <property type="match status" value="1"/>
</dbReference>
<dbReference type="AlphaFoldDB" id="A0A238Y5Q3"/>
<evidence type="ECO:0000256" key="2">
    <source>
        <dbReference type="ARBA" id="ARBA00022695"/>
    </source>
</evidence>
<evidence type="ECO:0000256" key="3">
    <source>
        <dbReference type="ARBA" id="ARBA00022741"/>
    </source>
</evidence>
<name>A0A238Y5Q3_9PSEU</name>
<evidence type="ECO:0000256" key="4">
    <source>
        <dbReference type="ARBA" id="ARBA00023134"/>
    </source>
</evidence>
<dbReference type="EMBL" id="FZNW01000013">
    <property type="protein sequence ID" value="SNR66302.1"/>
    <property type="molecule type" value="Genomic_DNA"/>
</dbReference>
<evidence type="ECO:0000313" key="7">
    <source>
        <dbReference type="Proteomes" id="UP000198348"/>
    </source>
</evidence>
<dbReference type="PANTHER" id="PTHR40392:SF1">
    <property type="entry name" value="2-PHOSPHO-L-LACTATE GUANYLYLTRANSFERASE"/>
    <property type="match status" value="1"/>
</dbReference>
<gene>
    <name evidence="6" type="ORF">SAMN06265360_113141</name>
</gene>
<dbReference type="InterPro" id="IPR029044">
    <property type="entry name" value="Nucleotide-diphossugar_trans"/>
</dbReference>
<sequence length="260" mass="28108">MTGWAVVVPVKSWQVAKSRLTGMHARARKELARAFAHDTVRTVCDTPRVDACFVVAPAAELWDLARALGDRGLCPVLEPEALDGRDTLNAALACGRDIALGSGHRRVALLVADLPGLSGEGLTGFLRMVPAERPAFIRDVHGTGTTVLASRQGALLRPRFGHDSAVRHRSSGAVDLTSRCDPRLSHDVDTWLDLGAVSRVAGPWVNRWFEDSRSMLATLSRSRTGRFAEEGDADPPQPGNPRSGRCPPETEAREPRATRA</sequence>
<evidence type="ECO:0000313" key="6">
    <source>
        <dbReference type="EMBL" id="SNR66302.1"/>
    </source>
</evidence>
<keyword evidence="3" id="KW-0547">Nucleotide-binding</keyword>
<dbReference type="GO" id="GO:0043814">
    <property type="term" value="F:phospholactate guanylyltransferase activity"/>
    <property type="evidence" value="ECO:0007669"/>
    <property type="project" value="InterPro"/>
</dbReference>
<keyword evidence="1 6" id="KW-0808">Transferase</keyword>
<dbReference type="PANTHER" id="PTHR40392">
    <property type="entry name" value="2-PHOSPHO-L-LACTATE GUANYLYLTRANSFERASE"/>
    <property type="match status" value="1"/>
</dbReference>
<keyword evidence="2 6" id="KW-0548">Nucleotidyltransferase</keyword>
<evidence type="ECO:0000256" key="1">
    <source>
        <dbReference type="ARBA" id="ARBA00022679"/>
    </source>
</evidence>
<reference evidence="6 7" key="1">
    <citation type="submission" date="2017-06" db="EMBL/GenBank/DDBJ databases">
        <authorList>
            <person name="Kim H.J."/>
            <person name="Triplett B.A."/>
        </authorList>
    </citation>
    <scope>NUCLEOTIDE SEQUENCE [LARGE SCALE GENOMIC DNA]</scope>
    <source>
        <strain evidence="6 7">DSM 45207</strain>
    </source>
</reference>
<keyword evidence="4" id="KW-0342">GTP-binding</keyword>
<proteinExistence type="predicted"/>
<dbReference type="Proteomes" id="UP000198348">
    <property type="component" value="Unassembled WGS sequence"/>
</dbReference>
<dbReference type="OrthoDB" id="9151145at2"/>